<evidence type="ECO:0000313" key="3">
    <source>
        <dbReference type="Proteomes" id="UP000194143"/>
    </source>
</evidence>
<dbReference type="NCBIfam" id="NF002845">
    <property type="entry name" value="PRK03094.1"/>
    <property type="match status" value="1"/>
</dbReference>
<dbReference type="AlphaFoldDB" id="A0A1W6WJN7"/>
<gene>
    <name evidence="2" type="ORF">CAB88_06595</name>
</gene>
<dbReference type="InterPro" id="IPR005370">
    <property type="entry name" value="UPF0180"/>
</dbReference>
<reference evidence="2 3" key="1">
    <citation type="submission" date="2017-04" db="EMBL/GenBank/DDBJ databases">
        <title>Complete Genome Sequence of Bacillus thuringiensis type Strain ATCC 10792.</title>
        <authorList>
            <person name="Oh D.-H."/>
            <person name="Park B.-J."/>
            <person name="Shuai W."/>
            <person name="Chelliah R."/>
        </authorList>
    </citation>
    <scope>NUCLEOTIDE SEQUENCE [LARGE SCALE GENOMIC DNA]</scope>
    <source>
        <strain evidence="2 3">ATCC 10792</strain>
    </source>
</reference>
<name>A0A1W6WJN7_BACTU</name>
<protein>
    <recommendedName>
        <fullName evidence="1">UPF0180 protein CAB88_06595</fullName>
    </recommendedName>
</protein>
<dbReference type="EMBL" id="CP021061">
    <property type="protein sequence ID" value="ARP56771.1"/>
    <property type="molecule type" value="Genomic_DNA"/>
</dbReference>
<organism evidence="2 3">
    <name type="scientific">Bacillus thuringiensis</name>
    <dbReference type="NCBI Taxonomy" id="1428"/>
    <lineage>
        <taxon>Bacteria</taxon>
        <taxon>Bacillati</taxon>
        <taxon>Bacillota</taxon>
        <taxon>Bacilli</taxon>
        <taxon>Bacillales</taxon>
        <taxon>Bacillaceae</taxon>
        <taxon>Bacillus</taxon>
        <taxon>Bacillus cereus group</taxon>
    </lineage>
</organism>
<dbReference type="Proteomes" id="UP000194143">
    <property type="component" value="Chromosome"/>
</dbReference>
<sequence length="82" mass="8735">MRIMARIGVENSLTDVQQALQQQGHEVVTLNSEQDAQGCDCCVVTGQDSNVMGIADASIKGSVITAHGLTTDEICQQVESRT</sequence>
<proteinExistence type="inferred from homology"/>
<accession>A0A1W6WJN7</accession>
<comment type="similarity">
    <text evidence="1">Belongs to the UPF0180 family.</text>
</comment>
<dbReference type="HAMAP" id="MF_00506">
    <property type="entry name" value="UPF0180"/>
    <property type="match status" value="1"/>
</dbReference>
<dbReference type="Pfam" id="PF03698">
    <property type="entry name" value="UPF0180"/>
    <property type="match status" value="1"/>
</dbReference>
<keyword evidence="3" id="KW-1185">Reference proteome</keyword>
<evidence type="ECO:0000256" key="1">
    <source>
        <dbReference type="HAMAP-Rule" id="MF_00506"/>
    </source>
</evidence>
<evidence type="ECO:0000313" key="2">
    <source>
        <dbReference type="EMBL" id="ARP56771.1"/>
    </source>
</evidence>